<evidence type="ECO:0000259" key="6">
    <source>
        <dbReference type="SMART" id="SM00642"/>
    </source>
</evidence>
<evidence type="ECO:0000256" key="3">
    <source>
        <dbReference type="ARBA" id="ARBA00023295"/>
    </source>
</evidence>
<keyword evidence="3 5" id="KW-0326">Glycosidase</keyword>
<dbReference type="PANTHER" id="PTHR10357:SF179">
    <property type="entry name" value="NEUTRAL AND BASIC AMINO ACID TRANSPORT PROTEIN RBAT"/>
    <property type="match status" value="1"/>
</dbReference>
<gene>
    <name evidence="7" type="ORF">FLK61_31930</name>
</gene>
<comment type="similarity">
    <text evidence="1 4">Belongs to the glycosyl hydrolase 13 family.</text>
</comment>
<dbReference type="EMBL" id="CP041372">
    <property type="protein sequence ID" value="QKS73237.1"/>
    <property type="molecule type" value="Genomic_DNA"/>
</dbReference>
<dbReference type="AlphaFoldDB" id="A0A859FKC0"/>
<dbReference type="InterPro" id="IPR056300">
    <property type="entry name" value="SusG-like_C"/>
</dbReference>
<evidence type="ECO:0000313" key="8">
    <source>
        <dbReference type="Proteomes" id="UP000318138"/>
    </source>
</evidence>
<evidence type="ECO:0000256" key="5">
    <source>
        <dbReference type="RuleBase" id="RU361134"/>
    </source>
</evidence>
<dbReference type="CDD" id="cd11316">
    <property type="entry name" value="AmyAc_bac2_AmyA"/>
    <property type="match status" value="1"/>
</dbReference>
<sequence length="478" mass="55378">MDTPLLNSYPETVYYEVFVRAFADSNGDGIGDLKGLTENLDYIKELGAEGIWLMPINPSPSYHGYDVTDYYGINEEYGTLDDFKELLRTAEEMDLKIIMDYVVNHSSYDHPWFMDAISNEDSDYRDWYIWADEETNLSERGEWGQSYWHGTAPNQYMSVFWDRMPDLNLDNEEVRQELIDIGDYWLSMGVDGFRLDAAKHIFPSENEKSVAWWQEFRAEMEQRHEDVFLLGEVWDVPAVVGPYLDDALHATFNFNLAEELLSAARSERGSRLVSSHLAVLERYEEYSDTYIDATFLTNHDIDRVMSQLQGNEDRAKMAASLLLTLPGAPFVYYGEELGMEGRKPDEHIREPFIWGEGEKETDWIAARHPLEEDKSVASQMEEEGSMWRHYQTWMHLRRQQEALLTGDLEEAPTENENVISFKRESEDQSLYVYHNMSSEEVEVADVSGTHFLFADSDEARMDANTLILPPYSSAIIEE</sequence>
<dbReference type="Gene3D" id="3.20.20.80">
    <property type="entry name" value="Glycosidases"/>
    <property type="match status" value="1"/>
</dbReference>
<keyword evidence="5" id="KW-0119">Carbohydrate metabolism</keyword>
<dbReference type="Pfam" id="PF23915">
    <property type="entry name" value="SusG_C"/>
    <property type="match status" value="1"/>
</dbReference>
<dbReference type="SUPFAM" id="SSF51445">
    <property type="entry name" value="(Trans)glycosidases"/>
    <property type="match status" value="1"/>
</dbReference>
<organism evidence="7 8">
    <name type="scientific">Paenalkalicoccus suaedae</name>
    <dbReference type="NCBI Taxonomy" id="2592382"/>
    <lineage>
        <taxon>Bacteria</taxon>
        <taxon>Bacillati</taxon>
        <taxon>Bacillota</taxon>
        <taxon>Bacilli</taxon>
        <taxon>Bacillales</taxon>
        <taxon>Bacillaceae</taxon>
        <taxon>Paenalkalicoccus</taxon>
    </lineage>
</organism>
<dbReference type="PRINTS" id="PR00110">
    <property type="entry name" value="ALPHAAMYLASE"/>
</dbReference>
<reference evidence="8" key="1">
    <citation type="submission" date="2019-07" db="EMBL/GenBank/DDBJ databases">
        <title>Bacillus alkalisoli sp. nov. isolated from saline soil.</title>
        <authorList>
            <person name="Sun J.-Q."/>
            <person name="Xu L."/>
        </authorList>
    </citation>
    <scope>NUCLEOTIDE SEQUENCE [LARGE SCALE GENOMIC DNA]</scope>
    <source>
        <strain evidence="8">M4U3P1</strain>
    </source>
</reference>
<dbReference type="InterPro" id="IPR013780">
    <property type="entry name" value="Glyco_hydro_b"/>
</dbReference>
<evidence type="ECO:0000256" key="4">
    <source>
        <dbReference type="RuleBase" id="RU003615"/>
    </source>
</evidence>
<dbReference type="SMART" id="SM00642">
    <property type="entry name" value="Aamy"/>
    <property type="match status" value="1"/>
</dbReference>
<dbReference type="InterPro" id="IPR017853">
    <property type="entry name" value="GH"/>
</dbReference>
<feature type="domain" description="Glycosyl hydrolase family 13 catalytic" evidence="6">
    <location>
        <begin position="16"/>
        <end position="367"/>
    </location>
</feature>
<evidence type="ECO:0000256" key="1">
    <source>
        <dbReference type="ARBA" id="ARBA00008061"/>
    </source>
</evidence>
<dbReference type="KEGG" id="psua:FLK61_31930"/>
<dbReference type="SUPFAM" id="SSF51011">
    <property type="entry name" value="Glycosyl hydrolase domain"/>
    <property type="match status" value="1"/>
</dbReference>
<comment type="catalytic activity">
    <reaction evidence="5">
        <text>Endohydrolysis of (1-&gt;4)-alpha-D-glucosidic linkages in polysaccharides containing three or more (1-&gt;4)-alpha-linked D-glucose units.</text>
        <dbReference type="EC" id="3.2.1.1"/>
    </reaction>
</comment>
<dbReference type="EC" id="3.2.1.1" evidence="5"/>
<dbReference type="GO" id="GO:0004556">
    <property type="term" value="F:alpha-amylase activity"/>
    <property type="evidence" value="ECO:0007669"/>
    <property type="project" value="UniProtKB-UniRule"/>
</dbReference>
<dbReference type="PANTHER" id="PTHR10357">
    <property type="entry name" value="ALPHA-AMYLASE FAMILY MEMBER"/>
    <property type="match status" value="1"/>
</dbReference>
<accession>A0A859FKC0</accession>
<dbReference type="Gene3D" id="3.90.400.10">
    <property type="entry name" value="Oligo-1,6-glucosidase, Domain 2"/>
    <property type="match status" value="1"/>
</dbReference>
<proteinExistence type="inferred from homology"/>
<name>A0A859FKC0_9BACI</name>
<protein>
    <recommendedName>
        <fullName evidence="5">Alpha-amylase</fullName>
        <ecNumber evidence="5">3.2.1.1</ecNumber>
    </recommendedName>
</protein>
<keyword evidence="8" id="KW-1185">Reference proteome</keyword>
<dbReference type="InterPro" id="IPR006047">
    <property type="entry name" value="GH13_cat_dom"/>
</dbReference>
<dbReference type="InterPro" id="IPR006046">
    <property type="entry name" value="Alpha_amylase"/>
</dbReference>
<dbReference type="GO" id="GO:0043169">
    <property type="term" value="F:cation binding"/>
    <property type="evidence" value="ECO:0007669"/>
    <property type="project" value="InterPro"/>
</dbReference>
<dbReference type="Proteomes" id="UP000318138">
    <property type="component" value="Chromosome"/>
</dbReference>
<dbReference type="InterPro" id="IPR045857">
    <property type="entry name" value="O16G_dom_2"/>
</dbReference>
<evidence type="ECO:0000256" key="2">
    <source>
        <dbReference type="ARBA" id="ARBA00022801"/>
    </source>
</evidence>
<dbReference type="GO" id="GO:0009313">
    <property type="term" value="P:oligosaccharide catabolic process"/>
    <property type="evidence" value="ECO:0007669"/>
    <property type="project" value="TreeGrafter"/>
</dbReference>
<dbReference type="Gene3D" id="2.60.40.1180">
    <property type="entry name" value="Golgi alpha-mannosidase II"/>
    <property type="match status" value="1"/>
</dbReference>
<keyword evidence="2 5" id="KW-0378">Hydrolase</keyword>
<evidence type="ECO:0000313" key="7">
    <source>
        <dbReference type="EMBL" id="QKS73237.1"/>
    </source>
</evidence>
<dbReference type="Pfam" id="PF00128">
    <property type="entry name" value="Alpha-amylase"/>
    <property type="match status" value="1"/>
</dbReference>